<keyword evidence="3" id="KW-0175">Coiled coil</keyword>
<dbReference type="InterPro" id="IPR003439">
    <property type="entry name" value="ABC_transporter-like_ATP-bd"/>
</dbReference>
<gene>
    <name evidence="5" type="ORF">DUNSADRAFT_3224</name>
</gene>
<comment type="caution">
    <text evidence="5">The sequence shown here is derived from an EMBL/GenBank/DDBJ whole genome shotgun (WGS) entry which is preliminary data.</text>
</comment>
<organism evidence="5 6">
    <name type="scientific">Dunaliella salina</name>
    <name type="common">Green alga</name>
    <name type="synonym">Protococcus salinus</name>
    <dbReference type="NCBI Taxonomy" id="3046"/>
    <lineage>
        <taxon>Eukaryota</taxon>
        <taxon>Viridiplantae</taxon>
        <taxon>Chlorophyta</taxon>
        <taxon>core chlorophytes</taxon>
        <taxon>Chlorophyceae</taxon>
        <taxon>CS clade</taxon>
        <taxon>Chlamydomonadales</taxon>
        <taxon>Dunaliellaceae</taxon>
        <taxon>Dunaliella</taxon>
    </lineage>
</organism>
<dbReference type="CDD" id="cd03221">
    <property type="entry name" value="ABCF_EF-3"/>
    <property type="match status" value="1"/>
</dbReference>
<dbReference type="Proteomes" id="UP000815325">
    <property type="component" value="Unassembled WGS sequence"/>
</dbReference>
<keyword evidence="6" id="KW-1185">Reference proteome</keyword>
<evidence type="ECO:0000313" key="6">
    <source>
        <dbReference type="Proteomes" id="UP000815325"/>
    </source>
</evidence>
<evidence type="ECO:0000259" key="4">
    <source>
        <dbReference type="PROSITE" id="PS50893"/>
    </source>
</evidence>
<dbReference type="SMART" id="SM00382">
    <property type="entry name" value="AAA"/>
    <property type="match status" value="1"/>
</dbReference>
<evidence type="ECO:0000256" key="1">
    <source>
        <dbReference type="ARBA" id="ARBA00022741"/>
    </source>
</evidence>
<dbReference type="InterPro" id="IPR003593">
    <property type="entry name" value="AAA+_ATPase"/>
</dbReference>
<feature type="domain" description="ABC transporter" evidence="4">
    <location>
        <begin position="92"/>
        <end position="353"/>
    </location>
</feature>
<dbReference type="Gene3D" id="3.40.50.300">
    <property type="entry name" value="P-loop containing nucleotide triphosphate hydrolases"/>
    <property type="match status" value="1"/>
</dbReference>
<dbReference type="InterPro" id="IPR051309">
    <property type="entry name" value="ABCF_ATPase"/>
</dbReference>
<dbReference type="Pfam" id="PF12848">
    <property type="entry name" value="ABC_tran_Xtn"/>
    <property type="match status" value="1"/>
</dbReference>
<dbReference type="PANTHER" id="PTHR42855">
    <property type="entry name" value="ABC TRANSPORTER ATP-BINDING SUBUNIT"/>
    <property type="match status" value="1"/>
</dbReference>
<feature type="coiled-coil region" evidence="3">
    <location>
        <begin position="174"/>
        <end position="201"/>
    </location>
</feature>
<dbReference type="GO" id="GO:0016787">
    <property type="term" value="F:hydrolase activity"/>
    <property type="evidence" value="ECO:0007669"/>
    <property type="project" value="UniProtKB-KW"/>
</dbReference>
<dbReference type="EMBL" id="MU069586">
    <property type="protein sequence ID" value="KAF5838244.1"/>
    <property type="molecule type" value="Genomic_DNA"/>
</dbReference>
<keyword evidence="1" id="KW-0547">Nucleotide-binding</keyword>
<dbReference type="InterPro" id="IPR017871">
    <property type="entry name" value="ABC_transporter-like_CS"/>
</dbReference>
<dbReference type="InterPro" id="IPR027417">
    <property type="entry name" value="P-loop_NTPase"/>
</dbReference>
<reference evidence="5" key="1">
    <citation type="submission" date="2017-08" db="EMBL/GenBank/DDBJ databases">
        <authorList>
            <person name="Polle J.E."/>
            <person name="Barry K."/>
            <person name="Cushman J."/>
            <person name="Schmutz J."/>
            <person name="Tran D."/>
            <person name="Hathwaick L.T."/>
            <person name="Yim W.C."/>
            <person name="Jenkins J."/>
            <person name="Mckie-Krisberg Z.M."/>
            <person name="Prochnik S."/>
            <person name="Lindquist E."/>
            <person name="Dockter R.B."/>
            <person name="Adam C."/>
            <person name="Molina H."/>
            <person name="Bunkerborg J."/>
            <person name="Jin E."/>
            <person name="Buchheim M."/>
            <person name="Magnuson J."/>
        </authorList>
    </citation>
    <scope>NUCLEOTIDE SEQUENCE</scope>
    <source>
        <strain evidence="5">CCAP 19/18</strain>
    </source>
</reference>
<keyword evidence="5" id="KW-0378">Hydrolase</keyword>
<name>A0ABQ7GUF0_DUNSA</name>
<dbReference type="InterPro" id="IPR032781">
    <property type="entry name" value="ABC_tran_Xtn"/>
</dbReference>
<dbReference type="SUPFAM" id="SSF52540">
    <property type="entry name" value="P-loop containing nucleoside triphosphate hydrolases"/>
    <property type="match status" value="1"/>
</dbReference>
<evidence type="ECO:0000256" key="3">
    <source>
        <dbReference type="SAM" id="Coils"/>
    </source>
</evidence>
<accession>A0ABQ7GUF0</accession>
<dbReference type="PROSITE" id="PS00211">
    <property type="entry name" value="ABC_TRANSPORTER_1"/>
    <property type="match status" value="1"/>
</dbReference>
<protein>
    <submittedName>
        <fullName evidence="5">P-loop containing nucleoside triphosphate hydrolase protein</fullName>
    </submittedName>
</protein>
<evidence type="ECO:0000256" key="2">
    <source>
        <dbReference type="ARBA" id="ARBA00022840"/>
    </source>
</evidence>
<dbReference type="PANTHER" id="PTHR42855:SF1">
    <property type="entry name" value="ABC TRANSPORTER DOMAIN-CONTAINING PROTEIN"/>
    <property type="match status" value="1"/>
</dbReference>
<proteinExistence type="predicted"/>
<dbReference type="PROSITE" id="PS50893">
    <property type="entry name" value="ABC_TRANSPORTER_2"/>
    <property type="match status" value="1"/>
</dbReference>
<evidence type="ECO:0000313" key="5">
    <source>
        <dbReference type="EMBL" id="KAF5838244.1"/>
    </source>
</evidence>
<dbReference type="Pfam" id="PF00005">
    <property type="entry name" value="ABC_tran"/>
    <property type="match status" value="1"/>
</dbReference>
<sequence>MKGLSYFNGKIVPTGWTASRCLVPPLKQPSSLQPGTHLHSLVAGVALSHRSSNLASRQRVCLAAAAEEIVATERTASSVDSVPRGETAGAILVVDNVTIQAGDRDLLQDVSWRVLPGQRWGLVGANGAGKSTLLHALCGHRMVDAGKVVISPKAEVGYLAQALQHATRTVYEEVRSAMTHLSKIEARMDEAEQAMMEGDVEAAARMAQAQEEFALAGGWDVDKAISEVLSGLGFSAEQYDRNCSEFSGGWQMRIALAKLLLGPAGQAAVGAGTGGLMLLDEPTNHLDSAAVKWLGGFLRKSGGTVIIVSHDESLLDSACNHIVEVRGRKLHQYAGSFSKFMETRATREAQARATGLAQQQEIERWERLQFLLGRSI</sequence>
<keyword evidence="2" id="KW-0067">ATP-binding</keyword>